<dbReference type="RefSeq" id="WP_095406276.1">
    <property type="nucleotide sequence ID" value="NZ_NOJZ02000009.1"/>
</dbReference>
<comment type="caution">
    <text evidence="2">The sequence shown here is derived from an EMBL/GenBank/DDBJ whole genome shotgun (WGS) entry which is preliminary data.</text>
</comment>
<dbReference type="Proteomes" id="UP000243494">
    <property type="component" value="Unassembled WGS sequence"/>
</dbReference>
<gene>
    <name evidence="2" type="ORF">CHF27_006840</name>
</gene>
<evidence type="ECO:0000313" key="2">
    <source>
        <dbReference type="EMBL" id="RDY23645.1"/>
    </source>
</evidence>
<dbReference type="PANTHER" id="PTHR11614">
    <property type="entry name" value="PHOSPHOLIPASE-RELATED"/>
    <property type="match status" value="1"/>
</dbReference>
<keyword evidence="2" id="KW-0378">Hydrolase</keyword>
<feature type="domain" description="Serine aminopeptidase S33" evidence="1">
    <location>
        <begin position="27"/>
        <end position="253"/>
    </location>
</feature>
<protein>
    <submittedName>
        <fullName evidence="2">Alpha/beta hydrolase</fullName>
    </submittedName>
</protein>
<dbReference type="InterPro" id="IPR029058">
    <property type="entry name" value="AB_hydrolase_fold"/>
</dbReference>
<dbReference type="EMBL" id="NOJZ02000009">
    <property type="protein sequence ID" value="RDY23645.1"/>
    <property type="molecule type" value="Genomic_DNA"/>
</dbReference>
<evidence type="ECO:0000313" key="3">
    <source>
        <dbReference type="Proteomes" id="UP000243494"/>
    </source>
</evidence>
<dbReference type="AlphaFoldDB" id="A0A371IT62"/>
<sequence>MSFEIIDLTIKTFDNINLHYRKDLVDNPKAIVLISHGLAEHCGRYDYVVKKLNSFGYSVYRYDHRGHGLSDGKRGYLEKYDVLYKDLNKLVDLVKEENPNTPLFMLGHSMGAHTLAWFGCNYKTKVNGMIFCSPLICDTFNSTDIECDSDNPFTLLPEVSSHTLTHDIDIINSYESDPLILNNITLGMYNQLSKSTSDLKQNLINFNYPCLILHGSSDSVVSYEDSEFLYKQISSTDKNIIILNSLYHRLLDEIVKDEILVKISKWIEKRLY</sequence>
<evidence type="ECO:0000259" key="1">
    <source>
        <dbReference type="Pfam" id="PF12146"/>
    </source>
</evidence>
<dbReference type="InterPro" id="IPR051044">
    <property type="entry name" value="MAG_DAG_Lipase"/>
</dbReference>
<name>A0A371IT62_9FIRM</name>
<dbReference type="InterPro" id="IPR022742">
    <property type="entry name" value="Hydrolase_4"/>
</dbReference>
<accession>A0A371IT62</accession>
<proteinExistence type="predicted"/>
<dbReference type="SUPFAM" id="SSF53474">
    <property type="entry name" value="alpha/beta-Hydrolases"/>
    <property type="match status" value="1"/>
</dbReference>
<dbReference type="OrthoDB" id="9806902at2"/>
<dbReference type="GO" id="GO:0016787">
    <property type="term" value="F:hydrolase activity"/>
    <property type="evidence" value="ECO:0007669"/>
    <property type="project" value="UniProtKB-KW"/>
</dbReference>
<dbReference type="Pfam" id="PF12146">
    <property type="entry name" value="Hydrolase_4"/>
    <property type="match status" value="1"/>
</dbReference>
<reference evidence="2 3" key="1">
    <citation type="journal article" date="2017" name="Genome Announc.">
        <title>Draft Genome Sequence of Romboutsia maritimum sp. nov. Strain CCRI-22766(T), Isolated from Coastal Estuarine Mud.</title>
        <authorList>
            <person name="Maheux A.F."/>
            <person name="Boudreau D.K."/>
            <person name="Berube E."/>
            <person name="Boissinot M."/>
            <person name="Raymond F."/>
            <person name="Brodeur S."/>
            <person name="Corbeil J."/>
            <person name="Brightwell G."/>
            <person name="Broda D."/>
            <person name="Omar R.F."/>
            <person name="Bergeron M.G."/>
        </authorList>
    </citation>
    <scope>NUCLEOTIDE SEQUENCE [LARGE SCALE GENOMIC DNA]</scope>
    <source>
        <strain evidence="2 3">CCRI-22766</strain>
    </source>
</reference>
<organism evidence="2 3">
    <name type="scientific">Romboutsia maritimum</name>
    <dbReference type="NCBI Taxonomy" id="2020948"/>
    <lineage>
        <taxon>Bacteria</taxon>
        <taxon>Bacillati</taxon>
        <taxon>Bacillota</taxon>
        <taxon>Clostridia</taxon>
        <taxon>Peptostreptococcales</taxon>
        <taxon>Peptostreptococcaceae</taxon>
        <taxon>Romboutsia</taxon>
    </lineage>
</organism>
<keyword evidence="3" id="KW-1185">Reference proteome</keyword>
<dbReference type="Gene3D" id="3.40.50.1820">
    <property type="entry name" value="alpha/beta hydrolase"/>
    <property type="match status" value="1"/>
</dbReference>